<dbReference type="CDD" id="cd09272">
    <property type="entry name" value="RNase_HI_RT_Ty1"/>
    <property type="match status" value="1"/>
</dbReference>
<organism evidence="1 2">
    <name type="scientific">Aegilops tauschii subsp. strangulata</name>
    <name type="common">Goatgrass</name>
    <dbReference type="NCBI Taxonomy" id="200361"/>
    <lineage>
        <taxon>Eukaryota</taxon>
        <taxon>Viridiplantae</taxon>
        <taxon>Streptophyta</taxon>
        <taxon>Embryophyta</taxon>
        <taxon>Tracheophyta</taxon>
        <taxon>Spermatophyta</taxon>
        <taxon>Magnoliopsida</taxon>
        <taxon>Liliopsida</taxon>
        <taxon>Poales</taxon>
        <taxon>Poaceae</taxon>
        <taxon>BOP clade</taxon>
        <taxon>Pooideae</taxon>
        <taxon>Triticodae</taxon>
        <taxon>Triticeae</taxon>
        <taxon>Triticinae</taxon>
        <taxon>Aegilops</taxon>
    </lineage>
</organism>
<reference evidence="1" key="3">
    <citation type="journal article" date="2017" name="Nature">
        <title>Genome sequence of the progenitor of the wheat D genome Aegilops tauschii.</title>
        <authorList>
            <person name="Luo M.C."/>
            <person name="Gu Y.Q."/>
            <person name="Puiu D."/>
            <person name="Wang H."/>
            <person name="Twardziok S.O."/>
            <person name="Deal K.R."/>
            <person name="Huo N."/>
            <person name="Zhu T."/>
            <person name="Wang L."/>
            <person name="Wang Y."/>
            <person name="McGuire P.E."/>
            <person name="Liu S."/>
            <person name="Long H."/>
            <person name="Ramasamy R.K."/>
            <person name="Rodriguez J.C."/>
            <person name="Van S.L."/>
            <person name="Yuan L."/>
            <person name="Wang Z."/>
            <person name="Xia Z."/>
            <person name="Xiao L."/>
            <person name="Anderson O.D."/>
            <person name="Ouyang S."/>
            <person name="Liang Y."/>
            <person name="Zimin A.V."/>
            <person name="Pertea G."/>
            <person name="Qi P."/>
            <person name="Bennetzen J.L."/>
            <person name="Dai X."/>
            <person name="Dawson M.W."/>
            <person name="Muller H.G."/>
            <person name="Kugler K."/>
            <person name="Rivarola-Duarte L."/>
            <person name="Spannagl M."/>
            <person name="Mayer K.F.X."/>
            <person name="Lu F.H."/>
            <person name="Bevan M.W."/>
            <person name="Leroy P."/>
            <person name="Li P."/>
            <person name="You F.M."/>
            <person name="Sun Q."/>
            <person name="Liu Z."/>
            <person name="Lyons E."/>
            <person name="Wicker T."/>
            <person name="Salzberg S.L."/>
            <person name="Devos K.M."/>
            <person name="Dvorak J."/>
        </authorList>
    </citation>
    <scope>NUCLEOTIDE SEQUENCE [LARGE SCALE GENOMIC DNA]</scope>
    <source>
        <strain evidence="1">cv. AL8/78</strain>
    </source>
</reference>
<evidence type="ECO:0008006" key="3">
    <source>
        <dbReference type="Google" id="ProtNLM"/>
    </source>
</evidence>
<name>A0A453GI63_AEGTS</name>
<dbReference type="EnsemblPlants" id="AET3Gv21030200.1">
    <property type="protein sequence ID" value="AET3Gv21030200.1"/>
    <property type="gene ID" value="AET3Gv21030200"/>
</dbReference>
<reference evidence="1" key="4">
    <citation type="submission" date="2019-03" db="UniProtKB">
        <authorList>
            <consortium name="EnsemblPlants"/>
        </authorList>
    </citation>
    <scope>IDENTIFICATION</scope>
</reference>
<dbReference type="Proteomes" id="UP000015105">
    <property type="component" value="Chromosome 3D"/>
</dbReference>
<keyword evidence="2" id="KW-1185">Reference proteome</keyword>
<reference evidence="2" key="2">
    <citation type="journal article" date="2017" name="Nat. Plants">
        <title>The Aegilops tauschii genome reveals multiple impacts of transposons.</title>
        <authorList>
            <person name="Zhao G."/>
            <person name="Zou C."/>
            <person name="Li K."/>
            <person name="Wang K."/>
            <person name="Li T."/>
            <person name="Gao L."/>
            <person name="Zhang X."/>
            <person name="Wang H."/>
            <person name="Yang Z."/>
            <person name="Liu X."/>
            <person name="Jiang W."/>
            <person name="Mao L."/>
            <person name="Kong X."/>
            <person name="Jiao Y."/>
            <person name="Jia J."/>
        </authorList>
    </citation>
    <scope>NUCLEOTIDE SEQUENCE [LARGE SCALE GENOMIC DNA]</scope>
    <source>
        <strain evidence="2">cv. AL8/78</strain>
    </source>
</reference>
<reference evidence="2" key="1">
    <citation type="journal article" date="2014" name="Science">
        <title>Ancient hybridizations among the ancestral genomes of bread wheat.</title>
        <authorList>
            <consortium name="International Wheat Genome Sequencing Consortium,"/>
            <person name="Marcussen T."/>
            <person name="Sandve S.R."/>
            <person name="Heier L."/>
            <person name="Spannagl M."/>
            <person name="Pfeifer M."/>
            <person name="Jakobsen K.S."/>
            <person name="Wulff B.B."/>
            <person name="Steuernagel B."/>
            <person name="Mayer K.F."/>
            <person name="Olsen O.A."/>
        </authorList>
    </citation>
    <scope>NUCLEOTIDE SEQUENCE [LARGE SCALE GENOMIC DNA]</scope>
    <source>
        <strain evidence="2">cv. AL8/78</strain>
    </source>
</reference>
<accession>A0A453GI63</accession>
<proteinExistence type="predicted"/>
<evidence type="ECO:0000313" key="1">
    <source>
        <dbReference type="EnsemblPlants" id="AET3Gv21030200.1"/>
    </source>
</evidence>
<dbReference type="GO" id="GO:0003676">
    <property type="term" value="F:nucleic acid binding"/>
    <property type="evidence" value="ECO:0007669"/>
    <property type="project" value="InterPro"/>
</dbReference>
<dbReference type="PANTHER" id="PTHR11439">
    <property type="entry name" value="GAG-POL-RELATED RETROTRANSPOSON"/>
    <property type="match status" value="1"/>
</dbReference>
<dbReference type="Gene3D" id="3.30.420.10">
    <property type="entry name" value="Ribonuclease H-like superfamily/Ribonuclease H"/>
    <property type="match status" value="1"/>
</dbReference>
<dbReference type="Gramene" id="AET3Gv21030200.1">
    <property type="protein sequence ID" value="AET3Gv21030200.1"/>
    <property type="gene ID" value="AET3Gv21030200"/>
</dbReference>
<dbReference type="STRING" id="200361.A0A453GI63"/>
<sequence length="192" mass="21586">PGMEHWTTVKNILKYLKRTKDMFLIYGGDEELVIKGYVDASFDKDLDDSKSQTGYMYILNGGAVSWCSCKQSVVAGSTCEAEYMAASEAAHEAIWMKEFIADLGVIPNASGPMTLFCDNTRAIALAKEPRFHKKTRHIKRLFNSIRENVQNGDIDICKVHTDLNVADPLTKPLPRAKHDQHQNSMGVRFITM</sequence>
<evidence type="ECO:0000313" key="2">
    <source>
        <dbReference type="Proteomes" id="UP000015105"/>
    </source>
</evidence>
<dbReference type="PANTHER" id="PTHR11439:SF467">
    <property type="entry name" value="INTEGRASE CATALYTIC DOMAIN-CONTAINING PROTEIN"/>
    <property type="match status" value="1"/>
</dbReference>
<dbReference type="AlphaFoldDB" id="A0A453GI63"/>
<protein>
    <recommendedName>
        <fullName evidence="3">Reverse transcriptase Ty1/copia-type domain-containing protein</fullName>
    </recommendedName>
</protein>
<reference evidence="1" key="5">
    <citation type="journal article" date="2021" name="G3 (Bethesda)">
        <title>Aegilops tauschii genome assembly Aet v5.0 features greater sequence contiguity and improved annotation.</title>
        <authorList>
            <person name="Wang L."/>
            <person name="Zhu T."/>
            <person name="Rodriguez J.C."/>
            <person name="Deal K.R."/>
            <person name="Dubcovsky J."/>
            <person name="McGuire P.E."/>
            <person name="Lux T."/>
            <person name="Spannagl M."/>
            <person name="Mayer K.F.X."/>
            <person name="Baldrich P."/>
            <person name="Meyers B.C."/>
            <person name="Huo N."/>
            <person name="Gu Y.Q."/>
            <person name="Zhou H."/>
            <person name="Devos K.M."/>
            <person name="Bennetzen J.L."/>
            <person name="Unver T."/>
            <person name="Budak H."/>
            <person name="Gulick P.J."/>
            <person name="Galiba G."/>
            <person name="Kalapos B."/>
            <person name="Nelson D.R."/>
            <person name="Li P."/>
            <person name="You F.M."/>
            <person name="Luo M.C."/>
            <person name="Dvorak J."/>
        </authorList>
    </citation>
    <scope>NUCLEOTIDE SEQUENCE [LARGE SCALE GENOMIC DNA]</scope>
    <source>
        <strain evidence="1">cv. AL8/78</strain>
    </source>
</reference>
<dbReference type="InterPro" id="IPR036397">
    <property type="entry name" value="RNaseH_sf"/>
</dbReference>